<feature type="transmembrane region" description="Helical" evidence="7">
    <location>
        <begin position="645"/>
        <end position="668"/>
    </location>
</feature>
<evidence type="ECO:0000313" key="10">
    <source>
        <dbReference type="Proteomes" id="UP000747542"/>
    </source>
</evidence>
<feature type="region of interest" description="Disordered" evidence="6">
    <location>
        <begin position="135"/>
        <end position="160"/>
    </location>
</feature>
<comment type="subcellular location">
    <subcellularLocation>
        <location evidence="1">Membrane</location>
        <topology evidence="1">Multi-pass membrane protein</topology>
    </subcellularLocation>
</comment>
<dbReference type="InterPro" id="IPR038900">
    <property type="entry name" value="TMC"/>
</dbReference>
<dbReference type="InterPro" id="IPR012496">
    <property type="entry name" value="TMC_dom"/>
</dbReference>
<evidence type="ECO:0000313" key="9">
    <source>
        <dbReference type="EMBL" id="KAG7176082.1"/>
    </source>
</evidence>
<evidence type="ECO:0000256" key="4">
    <source>
        <dbReference type="ARBA" id="ARBA00022989"/>
    </source>
</evidence>
<feature type="transmembrane region" description="Helical" evidence="7">
    <location>
        <begin position="534"/>
        <end position="556"/>
    </location>
</feature>
<evidence type="ECO:0000256" key="7">
    <source>
        <dbReference type="SAM" id="Phobius"/>
    </source>
</evidence>
<keyword evidence="4 7" id="KW-1133">Transmembrane helix</keyword>
<organism evidence="9 10">
    <name type="scientific">Homarus americanus</name>
    <name type="common">American lobster</name>
    <dbReference type="NCBI Taxonomy" id="6706"/>
    <lineage>
        <taxon>Eukaryota</taxon>
        <taxon>Metazoa</taxon>
        <taxon>Ecdysozoa</taxon>
        <taxon>Arthropoda</taxon>
        <taxon>Crustacea</taxon>
        <taxon>Multicrustacea</taxon>
        <taxon>Malacostraca</taxon>
        <taxon>Eumalacostraca</taxon>
        <taxon>Eucarida</taxon>
        <taxon>Decapoda</taxon>
        <taxon>Pleocyemata</taxon>
        <taxon>Astacidea</taxon>
        <taxon>Nephropoidea</taxon>
        <taxon>Nephropidae</taxon>
        <taxon>Homarus</taxon>
    </lineage>
</organism>
<feature type="transmembrane region" description="Helical" evidence="7">
    <location>
        <begin position="229"/>
        <end position="250"/>
    </location>
</feature>
<dbReference type="Pfam" id="PF07810">
    <property type="entry name" value="TMC"/>
    <property type="match status" value="1"/>
</dbReference>
<evidence type="ECO:0000256" key="2">
    <source>
        <dbReference type="ARBA" id="ARBA00006510"/>
    </source>
</evidence>
<reference evidence="9" key="1">
    <citation type="journal article" date="2021" name="Sci. Adv.">
        <title>The American lobster genome reveals insights on longevity, neural, and immune adaptations.</title>
        <authorList>
            <person name="Polinski J.M."/>
            <person name="Zimin A.V."/>
            <person name="Clark K.F."/>
            <person name="Kohn A.B."/>
            <person name="Sadowski N."/>
            <person name="Timp W."/>
            <person name="Ptitsyn A."/>
            <person name="Khanna P."/>
            <person name="Romanova D.Y."/>
            <person name="Williams P."/>
            <person name="Greenwood S.J."/>
            <person name="Moroz L.L."/>
            <person name="Walt D.R."/>
            <person name="Bodnar A.G."/>
        </authorList>
    </citation>
    <scope>NUCLEOTIDE SEQUENCE</scope>
    <source>
        <strain evidence="9">GMGI-L3</strain>
    </source>
</reference>
<evidence type="ECO:0000256" key="5">
    <source>
        <dbReference type="ARBA" id="ARBA00023136"/>
    </source>
</evidence>
<evidence type="ECO:0000256" key="6">
    <source>
        <dbReference type="SAM" id="MobiDB-lite"/>
    </source>
</evidence>
<evidence type="ECO:0000256" key="1">
    <source>
        <dbReference type="ARBA" id="ARBA00004141"/>
    </source>
</evidence>
<comment type="similarity">
    <text evidence="2">Belongs to the TMC family.</text>
</comment>
<keyword evidence="3 7" id="KW-0812">Transmembrane</keyword>
<feature type="transmembrane region" description="Helical" evidence="7">
    <location>
        <begin position="503"/>
        <end position="522"/>
    </location>
</feature>
<protein>
    <submittedName>
        <fullName evidence="9">Transmembrane channel-like protein 7-like 3</fullName>
    </submittedName>
</protein>
<comment type="caution">
    <text evidence="9">The sequence shown here is derived from an EMBL/GenBank/DDBJ whole genome shotgun (WGS) entry which is preliminary data.</text>
</comment>
<gene>
    <name evidence="9" type="primary">Tmc7-L3</name>
    <name evidence="9" type="ORF">Hamer_G017057</name>
</gene>
<keyword evidence="5 7" id="KW-0472">Membrane</keyword>
<dbReference type="EMBL" id="JAHLQT010004419">
    <property type="protein sequence ID" value="KAG7176082.1"/>
    <property type="molecule type" value="Genomic_DNA"/>
</dbReference>
<name>A0A8J5NAQ5_HOMAM</name>
<dbReference type="PANTHER" id="PTHR23302">
    <property type="entry name" value="TRANSMEMBRANE CHANNEL-RELATED"/>
    <property type="match status" value="1"/>
</dbReference>
<keyword evidence="10" id="KW-1185">Reference proteome</keyword>
<accession>A0A8J5NAQ5</accession>
<dbReference type="PANTHER" id="PTHR23302:SF24">
    <property type="entry name" value="TMC DOMAIN-CONTAINING PROTEIN"/>
    <property type="match status" value="1"/>
</dbReference>
<feature type="transmembrane region" description="Helical" evidence="7">
    <location>
        <begin position="349"/>
        <end position="371"/>
    </location>
</feature>
<evidence type="ECO:0000259" key="8">
    <source>
        <dbReference type="Pfam" id="PF07810"/>
    </source>
</evidence>
<feature type="transmembrane region" description="Helical" evidence="7">
    <location>
        <begin position="680"/>
        <end position="706"/>
    </location>
</feature>
<sequence>MRLSKLRRLASFLPSPAPSLTSHRNTSTCPGYLTTTLLPCDTVVTLNQDNPTCAHPSPHYQQHPRPAGTCHHLFQDNTPPPMGVTLLHPHFSESRSWVRREGLTVNTLTSHYNLGWKKHLMKAKKTTRPTVWTTTRRDTQADVDGEEREETVSPSPCPHPTCTSYPEGKTSDVTDDLKRVKGLEMPLCRKLQQLKRLRQIKKVPGVLLRQINAHFGASGVAVFHLIRDLIILNLVISVVLCISLVLPTLYQLLVLEDTSVVTAGWTTTNTSTSSTDTHHHCPLVLPTYDDPKVRNCSLIYLDSLAAELNNTWSSEATWWVSQLLSGKGCLEYSPLFLGFYPVLLLGDTYSVAAVQVLAVMTVFLVSLVTVVTRIGQWLRYNSAFWGGLTFSKMVLMNWDFSLQREQCVMNKKRLLLNEIRAAFDEDEFQRAKCERTRSQVVGLFIKRFVVNCVILAVLLVGCIIIILVTNYRSILEDWVDKLDLQEIWQQETLESVISYLDTLTVWLLGLLLPSLISSLGSLEQYSSRITMLLFILRNISIRLISLGVLVVSHLIYVTSNLSDDCRLDIPCWETALAQKLYAQIVWDFAMRVIVTVLLLAYRLLTLPFSCLKISLLPEFDVPGRVLDVLFLQTICWLSVPVSPLLPVLVLVSLYLLLWMDVVGALITTKPSSHVFQVSRSSAMFMVVLAVSWVWAAILTITVFVFIPPSLSCGPFRGLQTAWDALTYNICSLGARMRWLREMLFMLSNVIVTGSVGAVLVVAILYYFWVLEFRSGAIKRLENKLKGISQDKIFLMEMLQKFRGNRQPPGTDTRWRRGCQR</sequence>
<dbReference type="Proteomes" id="UP000747542">
    <property type="component" value="Unassembled WGS sequence"/>
</dbReference>
<proteinExistence type="inferred from homology"/>
<feature type="transmembrane region" description="Helical" evidence="7">
    <location>
        <begin position="742"/>
        <end position="769"/>
    </location>
</feature>
<feature type="domain" description="TMC" evidence="8">
    <location>
        <begin position="571"/>
        <end position="678"/>
    </location>
</feature>
<dbReference type="GO" id="GO:0005886">
    <property type="term" value="C:plasma membrane"/>
    <property type="evidence" value="ECO:0007669"/>
    <property type="project" value="InterPro"/>
</dbReference>
<dbReference type="AlphaFoldDB" id="A0A8J5NAQ5"/>
<evidence type="ECO:0000256" key="3">
    <source>
        <dbReference type="ARBA" id="ARBA00022692"/>
    </source>
</evidence>
<dbReference type="GO" id="GO:0008381">
    <property type="term" value="F:mechanosensitive monoatomic ion channel activity"/>
    <property type="evidence" value="ECO:0007669"/>
    <property type="project" value="TreeGrafter"/>
</dbReference>
<feature type="transmembrane region" description="Helical" evidence="7">
    <location>
        <begin position="448"/>
        <end position="468"/>
    </location>
</feature>